<dbReference type="RefSeq" id="WP_011250811.1">
    <property type="nucleotide sequence ID" value="NC_006624.1"/>
</dbReference>
<sequence length="416" mass="46031">MVRKAGVAILVVFALFVIASNLSVDQRDIDNWENANYWRDNPRKAYPSWFSIFGGRTPTVFLKPSPVEENGSWIYRFSYKHTYKDKPNDVRFYGLPKGEKIEISVLRPDGVRVLLYRGPAISSNMSLNINMRAGVVSSLSKAFNLSVSEYVLVSSAKLLFSRDSSLEPLKGEYIFEVRLSEKANPSVEILGTCYGLLGTDSYGRDMWVGFVKGMNNTLYLAFFTTAIIVVLGVLVGMVSGYVGGILGELATFILEVLMALPMLPILVVLVWLFSTQGYGRKVEIDPLLFMFLVALLTFGKLAKTIRLIVIKEKANEYVKAAVSMGAGALWVLRKHILPPVGEFSLRYSTMLLAKVVALISVFGFFGLIPGTNWGSFMIEAMSQGALYGGYWWWVVAPGLAMGFLSAGLALVFFDVG</sequence>
<feature type="transmembrane region" description="Helical" evidence="7">
    <location>
        <begin position="249"/>
        <end position="274"/>
    </location>
</feature>
<reference evidence="9 10" key="1">
    <citation type="journal article" date="2005" name="Genome Res.">
        <title>Complete genome sequence of the hyperthermophilic archaeon Thermococcus kodakaraensis KOD1 and comparison with Pyrococcus genomes.</title>
        <authorList>
            <person name="Fukui T."/>
            <person name="Atomi H."/>
            <person name="Kanai T."/>
            <person name="Matsumi R."/>
            <person name="Fujiwara S."/>
            <person name="Imanaka T."/>
        </authorList>
    </citation>
    <scope>NUCLEOTIDE SEQUENCE [LARGE SCALE GENOMIC DNA]</scope>
    <source>
        <strain evidence="10">ATCC BAA-918 / JCM 12380 / KOD1</strain>
    </source>
</reference>
<dbReference type="OrthoDB" id="312811at2157"/>
<comment type="subcellular location">
    <subcellularLocation>
        <location evidence="1 7">Cell membrane</location>
        <topology evidence="1 7">Multi-pass membrane protein</topology>
    </subcellularLocation>
</comment>
<evidence type="ECO:0000259" key="8">
    <source>
        <dbReference type="PROSITE" id="PS50928"/>
    </source>
</evidence>
<feature type="transmembrane region" description="Helical" evidence="7">
    <location>
        <begin position="218"/>
        <end position="242"/>
    </location>
</feature>
<dbReference type="Pfam" id="PF00528">
    <property type="entry name" value="BPD_transp_1"/>
    <property type="match status" value="1"/>
</dbReference>
<evidence type="ECO:0000256" key="2">
    <source>
        <dbReference type="ARBA" id="ARBA00022448"/>
    </source>
</evidence>
<dbReference type="HOGENOM" id="CLU_028518_10_0_2"/>
<keyword evidence="2 7" id="KW-0813">Transport</keyword>
<comment type="similarity">
    <text evidence="7">Belongs to the binding-protein-dependent transport system permease family.</text>
</comment>
<evidence type="ECO:0000256" key="4">
    <source>
        <dbReference type="ARBA" id="ARBA00022692"/>
    </source>
</evidence>
<evidence type="ECO:0000256" key="7">
    <source>
        <dbReference type="RuleBase" id="RU363032"/>
    </source>
</evidence>
<dbReference type="InterPro" id="IPR000515">
    <property type="entry name" value="MetI-like"/>
</dbReference>
<evidence type="ECO:0000256" key="5">
    <source>
        <dbReference type="ARBA" id="ARBA00022989"/>
    </source>
</evidence>
<evidence type="ECO:0000256" key="6">
    <source>
        <dbReference type="ARBA" id="ARBA00023136"/>
    </source>
</evidence>
<dbReference type="PROSITE" id="PS50928">
    <property type="entry name" value="ABC_TM1"/>
    <property type="match status" value="1"/>
</dbReference>
<dbReference type="InterPro" id="IPR050366">
    <property type="entry name" value="BP-dependent_transpt_permease"/>
</dbReference>
<keyword evidence="6 7" id="KW-0472">Membrane</keyword>
<keyword evidence="5 7" id="KW-1133">Transmembrane helix</keyword>
<protein>
    <submittedName>
        <fullName evidence="9">ABC-type dipeptide/oligopeptide transport system, permease component</fullName>
    </submittedName>
</protein>
<feature type="transmembrane region" description="Helical" evidence="7">
    <location>
        <begin position="351"/>
        <end position="370"/>
    </location>
</feature>
<name>Q5JEM3_THEKO</name>
<gene>
    <name evidence="9" type="ordered locus">TK1860</name>
</gene>
<keyword evidence="3" id="KW-1003">Cell membrane</keyword>
<evidence type="ECO:0000313" key="9">
    <source>
        <dbReference type="EMBL" id="BAD86049.1"/>
    </source>
</evidence>
<dbReference type="PhylomeDB" id="Q5JEM3"/>
<evidence type="ECO:0000313" key="10">
    <source>
        <dbReference type="Proteomes" id="UP000000536"/>
    </source>
</evidence>
<dbReference type="Proteomes" id="UP000000536">
    <property type="component" value="Chromosome"/>
</dbReference>
<evidence type="ECO:0000256" key="3">
    <source>
        <dbReference type="ARBA" id="ARBA00022475"/>
    </source>
</evidence>
<dbReference type="GO" id="GO:0022857">
    <property type="term" value="F:transmembrane transporter activity"/>
    <property type="evidence" value="ECO:0000318"/>
    <property type="project" value="GO_Central"/>
</dbReference>
<dbReference type="SUPFAM" id="SSF161098">
    <property type="entry name" value="MetI-like"/>
    <property type="match status" value="1"/>
</dbReference>
<dbReference type="EMBL" id="AP006878">
    <property type="protein sequence ID" value="BAD86049.1"/>
    <property type="molecule type" value="Genomic_DNA"/>
</dbReference>
<accession>Q5JEM3</accession>
<dbReference type="CDD" id="cd06261">
    <property type="entry name" value="TM_PBP2"/>
    <property type="match status" value="1"/>
</dbReference>
<dbReference type="AlphaFoldDB" id="Q5JEM3"/>
<dbReference type="STRING" id="69014.TK1860"/>
<feature type="transmembrane region" description="Helical" evidence="7">
    <location>
        <begin position="286"/>
        <end position="302"/>
    </location>
</feature>
<keyword evidence="4 7" id="KW-0812">Transmembrane</keyword>
<dbReference type="GO" id="GO:0005886">
    <property type="term" value="C:plasma membrane"/>
    <property type="evidence" value="ECO:0000318"/>
    <property type="project" value="GO_Central"/>
</dbReference>
<dbReference type="InParanoid" id="Q5JEM3"/>
<keyword evidence="10" id="KW-1185">Reference proteome</keyword>
<evidence type="ECO:0000256" key="1">
    <source>
        <dbReference type="ARBA" id="ARBA00004651"/>
    </source>
</evidence>
<dbReference type="KEGG" id="tko:TK1860"/>
<dbReference type="PANTHER" id="PTHR43386:SF1">
    <property type="entry name" value="D,D-DIPEPTIDE TRANSPORT SYSTEM PERMEASE PROTEIN DDPC-RELATED"/>
    <property type="match status" value="1"/>
</dbReference>
<dbReference type="PATRIC" id="fig|69014.16.peg.1817"/>
<dbReference type="Gene3D" id="1.10.3720.10">
    <property type="entry name" value="MetI-like"/>
    <property type="match status" value="1"/>
</dbReference>
<feature type="domain" description="ABC transmembrane type-1" evidence="8">
    <location>
        <begin position="214"/>
        <end position="412"/>
    </location>
</feature>
<organism evidence="9 10">
    <name type="scientific">Thermococcus kodakarensis (strain ATCC BAA-918 / JCM 12380 / KOD1)</name>
    <name type="common">Pyrococcus kodakaraensis (strain KOD1)</name>
    <dbReference type="NCBI Taxonomy" id="69014"/>
    <lineage>
        <taxon>Archaea</taxon>
        <taxon>Methanobacteriati</taxon>
        <taxon>Methanobacteriota</taxon>
        <taxon>Thermococci</taxon>
        <taxon>Thermococcales</taxon>
        <taxon>Thermococcaceae</taxon>
        <taxon>Thermococcus</taxon>
    </lineage>
</organism>
<dbReference type="PANTHER" id="PTHR43386">
    <property type="entry name" value="OLIGOPEPTIDE TRANSPORT SYSTEM PERMEASE PROTEIN APPC"/>
    <property type="match status" value="1"/>
</dbReference>
<dbReference type="InterPro" id="IPR035906">
    <property type="entry name" value="MetI-like_sf"/>
</dbReference>
<dbReference type="EnsemblBacteria" id="BAD86049">
    <property type="protein sequence ID" value="BAD86049"/>
    <property type="gene ID" value="TK1860"/>
</dbReference>
<feature type="transmembrane region" description="Helical" evidence="7">
    <location>
        <begin position="390"/>
        <end position="413"/>
    </location>
</feature>
<dbReference type="GeneID" id="78448391"/>
<proteinExistence type="inferred from homology"/>
<dbReference type="eggNOG" id="arCOG00749">
    <property type="taxonomic scope" value="Archaea"/>
</dbReference>